<dbReference type="EMBL" id="KI298512">
    <property type="protein sequence ID" value="ERZ98775.1"/>
    <property type="molecule type" value="Genomic_DNA"/>
</dbReference>
<gene>
    <name evidence="1" type="ORF">GLOINDRAFT_1096</name>
</gene>
<protein>
    <submittedName>
        <fullName evidence="1">Uncharacterized protein</fullName>
    </submittedName>
</protein>
<accession>U9T5X7</accession>
<reference evidence="1" key="1">
    <citation type="submission" date="2013-07" db="EMBL/GenBank/DDBJ databases">
        <title>The genome of an arbuscular mycorrhizal fungus provides insights into the evolution of the oldest plant symbiosis.</title>
        <authorList>
            <consortium name="DOE Joint Genome Institute"/>
            <person name="Tisserant E."/>
            <person name="Malbreil M."/>
            <person name="Kuo A."/>
            <person name="Kohler A."/>
            <person name="Symeonidi A."/>
            <person name="Balestrini R."/>
            <person name="Charron P."/>
            <person name="Duensing N."/>
            <person name="Frei-dit-Frey N."/>
            <person name="Gianinazzi-Pearson V."/>
            <person name="Gilbert B."/>
            <person name="Handa Y."/>
            <person name="Hijri M."/>
            <person name="Kaul R."/>
            <person name="Kawaguchi M."/>
            <person name="Krajinski F."/>
            <person name="Lammers P."/>
            <person name="Lapierre D."/>
            <person name="Masclaux F.G."/>
            <person name="Murat C."/>
            <person name="Morin E."/>
            <person name="Ndikumana S."/>
            <person name="Pagni M."/>
            <person name="Petitpierre D."/>
            <person name="Requena N."/>
            <person name="Rosikiewicz P."/>
            <person name="Riley R."/>
            <person name="Saito K."/>
            <person name="San Clemente H."/>
            <person name="Shapiro H."/>
            <person name="van Tuinen D."/>
            <person name="Becard G."/>
            <person name="Bonfante P."/>
            <person name="Paszkowski U."/>
            <person name="Shachar-Hill Y."/>
            <person name="Young J.P."/>
            <person name="Sanders I.R."/>
            <person name="Henrissat B."/>
            <person name="Rensing S.A."/>
            <person name="Grigoriev I.V."/>
            <person name="Corradi N."/>
            <person name="Roux C."/>
            <person name="Martin F."/>
        </authorList>
    </citation>
    <scope>NUCLEOTIDE SEQUENCE</scope>
    <source>
        <strain evidence="1">DAOM 197198</strain>
    </source>
</reference>
<organism evidence="1">
    <name type="scientific">Rhizophagus irregularis (strain DAOM 181602 / DAOM 197198 / MUCL 43194)</name>
    <name type="common">Arbuscular mycorrhizal fungus</name>
    <name type="synonym">Glomus intraradices</name>
    <dbReference type="NCBI Taxonomy" id="747089"/>
    <lineage>
        <taxon>Eukaryota</taxon>
        <taxon>Fungi</taxon>
        <taxon>Fungi incertae sedis</taxon>
        <taxon>Mucoromycota</taxon>
        <taxon>Glomeromycotina</taxon>
        <taxon>Glomeromycetes</taxon>
        <taxon>Glomerales</taxon>
        <taxon>Glomeraceae</taxon>
        <taxon>Rhizophagus</taxon>
    </lineage>
</organism>
<dbReference type="AlphaFoldDB" id="U9T5X7"/>
<name>U9T5X7_RHIID</name>
<dbReference type="HOGENOM" id="CLU_3069918_0_0_1"/>
<proteinExistence type="predicted"/>
<evidence type="ECO:0000313" key="1">
    <source>
        <dbReference type="EMBL" id="ERZ98775.1"/>
    </source>
</evidence>
<sequence length="53" mass="6044">MGYEVASCPEFHPNFGSVATNKNSTNSAFDNHLYAISPSKKELWDHRKNDEEE</sequence>